<dbReference type="PANTHER" id="PTHR43567:SF1">
    <property type="entry name" value="FLAVOREDOXIN"/>
    <property type="match status" value="1"/>
</dbReference>
<evidence type="ECO:0000259" key="4">
    <source>
        <dbReference type="SMART" id="SM00903"/>
    </source>
</evidence>
<evidence type="ECO:0000256" key="3">
    <source>
        <dbReference type="ARBA" id="ARBA00038054"/>
    </source>
</evidence>
<dbReference type="InterPro" id="IPR052174">
    <property type="entry name" value="Flavoredoxin"/>
</dbReference>
<organism evidence="5 6">
    <name type="scientific">Chitinophaga niabensis</name>
    <dbReference type="NCBI Taxonomy" id="536979"/>
    <lineage>
        <taxon>Bacteria</taxon>
        <taxon>Pseudomonadati</taxon>
        <taxon>Bacteroidota</taxon>
        <taxon>Chitinophagia</taxon>
        <taxon>Chitinophagales</taxon>
        <taxon>Chitinophagaceae</taxon>
        <taxon>Chitinophaga</taxon>
    </lineage>
</organism>
<keyword evidence="2" id="KW-0285">Flavoprotein</keyword>
<dbReference type="RefSeq" id="WP_074239614.1">
    <property type="nucleotide sequence ID" value="NZ_FSRA01000001.1"/>
</dbReference>
<dbReference type="Proteomes" id="UP000185003">
    <property type="component" value="Unassembled WGS sequence"/>
</dbReference>
<dbReference type="AlphaFoldDB" id="A0A1N6G3Z5"/>
<comment type="similarity">
    <text evidence="3">Belongs to the flavoredoxin family.</text>
</comment>
<dbReference type="InterPro" id="IPR002563">
    <property type="entry name" value="Flavin_Rdtase-like_dom"/>
</dbReference>
<evidence type="ECO:0000313" key="6">
    <source>
        <dbReference type="Proteomes" id="UP000185003"/>
    </source>
</evidence>
<proteinExistence type="inferred from homology"/>
<dbReference type="SMART" id="SM00903">
    <property type="entry name" value="Flavin_Reduct"/>
    <property type="match status" value="1"/>
</dbReference>
<accession>A0A1N6G3Z5</accession>
<evidence type="ECO:0000256" key="2">
    <source>
        <dbReference type="ARBA" id="ARBA00022630"/>
    </source>
</evidence>
<comment type="cofactor">
    <cofactor evidence="1">
        <name>FMN</name>
        <dbReference type="ChEBI" id="CHEBI:58210"/>
    </cofactor>
</comment>
<dbReference type="GO" id="GO:0010181">
    <property type="term" value="F:FMN binding"/>
    <property type="evidence" value="ECO:0007669"/>
    <property type="project" value="InterPro"/>
</dbReference>
<dbReference type="Pfam" id="PF01613">
    <property type="entry name" value="Flavin_Reduct"/>
    <property type="match status" value="1"/>
</dbReference>
<keyword evidence="6" id="KW-1185">Reference proteome</keyword>
<protein>
    <submittedName>
        <fullName evidence="5">NADH-FMN oxidoreductase RutF, flavin reductase (DIM6/NTAB) family</fullName>
    </submittedName>
</protein>
<evidence type="ECO:0000313" key="5">
    <source>
        <dbReference type="EMBL" id="SIO02259.1"/>
    </source>
</evidence>
<dbReference type="Gene3D" id="2.30.110.10">
    <property type="entry name" value="Electron Transport, Fmn-binding Protein, Chain A"/>
    <property type="match status" value="1"/>
</dbReference>
<dbReference type="GO" id="GO:0016646">
    <property type="term" value="F:oxidoreductase activity, acting on the CH-NH group of donors, NAD or NADP as acceptor"/>
    <property type="evidence" value="ECO:0007669"/>
    <property type="project" value="UniProtKB-ARBA"/>
</dbReference>
<sequence length="186" mass="21411">MRRNYKKENLPVDKIRKFLEPGPIVLVSSRWKDETNIMSMGWHTVMEFSPSRIGCFITGANHSYDMIRKSRECVINIPTVNLLDEVIGIGNSTGTQVDKFRKFKLTPEEADEVNAPLIKECYANFECKVVDESLLRKYSFFILEVVKAHAAVYPKYPTTVHYRGEGVFMISGKNISKVRKFKPQNL</sequence>
<gene>
    <name evidence="5" type="ORF">SAMN04488055_2566</name>
</gene>
<dbReference type="InterPro" id="IPR012349">
    <property type="entry name" value="Split_barrel_FMN-bd"/>
</dbReference>
<feature type="domain" description="Flavin reductase like" evidence="4">
    <location>
        <begin position="18"/>
        <end position="169"/>
    </location>
</feature>
<dbReference type="OrthoDB" id="9792436at2"/>
<dbReference type="SUPFAM" id="SSF50475">
    <property type="entry name" value="FMN-binding split barrel"/>
    <property type="match status" value="1"/>
</dbReference>
<name>A0A1N6G3Z5_9BACT</name>
<reference evidence="5 6" key="1">
    <citation type="submission" date="2016-11" db="EMBL/GenBank/DDBJ databases">
        <authorList>
            <person name="Jaros S."/>
            <person name="Januszkiewicz K."/>
            <person name="Wedrychowicz H."/>
        </authorList>
    </citation>
    <scope>NUCLEOTIDE SEQUENCE [LARGE SCALE GENOMIC DNA]</scope>
    <source>
        <strain evidence="5 6">DSM 24787</strain>
    </source>
</reference>
<dbReference type="EMBL" id="FSRA01000001">
    <property type="protein sequence ID" value="SIO02259.1"/>
    <property type="molecule type" value="Genomic_DNA"/>
</dbReference>
<evidence type="ECO:0000256" key="1">
    <source>
        <dbReference type="ARBA" id="ARBA00001917"/>
    </source>
</evidence>
<dbReference type="STRING" id="536979.SAMN04488055_2566"/>
<dbReference type="PANTHER" id="PTHR43567">
    <property type="entry name" value="FLAVOREDOXIN-RELATED-RELATED"/>
    <property type="match status" value="1"/>
</dbReference>